<proteinExistence type="predicted"/>
<gene>
    <name evidence="2" type="ORF">S12H4_00691</name>
</gene>
<dbReference type="EMBL" id="BARW01000097">
    <property type="protein sequence ID" value="GAI70013.1"/>
    <property type="molecule type" value="Genomic_DNA"/>
</dbReference>
<organism evidence="2">
    <name type="scientific">marine sediment metagenome</name>
    <dbReference type="NCBI Taxonomy" id="412755"/>
    <lineage>
        <taxon>unclassified sequences</taxon>
        <taxon>metagenomes</taxon>
        <taxon>ecological metagenomes</taxon>
    </lineage>
</organism>
<sequence length="60" mass="6085">QGAGGRAARPGSGGGWGSVRIILNLTESPNHTQGLGGGSRWGEPVLANAGANPQKSNYLW</sequence>
<evidence type="ECO:0000256" key="1">
    <source>
        <dbReference type="SAM" id="MobiDB-lite"/>
    </source>
</evidence>
<reference evidence="2" key="1">
    <citation type="journal article" date="2014" name="Front. Microbiol.">
        <title>High frequency of phylogenetically diverse reductive dehalogenase-homologous genes in deep subseafloor sedimentary metagenomes.</title>
        <authorList>
            <person name="Kawai M."/>
            <person name="Futagami T."/>
            <person name="Toyoda A."/>
            <person name="Takaki Y."/>
            <person name="Nishi S."/>
            <person name="Hori S."/>
            <person name="Arai W."/>
            <person name="Tsubouchi T."/>
            <person name="Morono Y."/>
            <person name="Uchiyama I."/>
            <person name="Ito T."/>
            <person name="Fujiyama A."/>
            <person name="Inagaki F."/>
            <person name="Takami H."/>
        </authorList>
    </citation>
    <scope>NUCLEOTIDE SEQUENCE</scope>
    <source>
        <strain evidence="2">Expedition CK06-06</strain>
    </source>
</reference>
<accession>X1QP64</accession>
<feature type="compositionally biased region" description="Polar residues" evidence="1">
    <location>
        <begin position="51"/>
        <end position="60"/>
    </location>
</feature>
<name>X1QP64_9ZZZZ</name>
<evidence type="ECO:0000313" key="2">
    <source>
        <dbReference type="EMBL" id="GAI70013.1"/>
    </source>
</evidence>
<feature type="non-terminal residue" evidence="2">
    <location>
        <position position="1"/>
    </location>
</feature>
<comment type="caution">
    <text evidence="2">The sequence shown here is derived from an EMBL/GenBank/DDBJ whole genome shotgun (WGS) entry which is preliminary data.</text>
</comment>
<feature type="region of interest" description="Disordered" evidence="1">
    <location>
        <begin position="30"/>
        <end position="60"/>
    </location>
</feature>
<dbReference type="AlphaFoldDB" id="X1QP64"/>
<protein>
    <submittedName>
        <fullName evidence="2">Uncharacterized protein</fullName>
    </submittedName>
</protein>